<name>A0ABS5Z6V5_9GAMM</name>
<evidence type="ECO:0000256" key="7">
    <source>
        <dbReference type="RuleBase" id="RU363032"/>
    </source>
</evidence>
<feature type="transmembrane region" description="Helical" evidence="7">
    <location>
        <begin position="178"/>
        <end position="197"/>
    </location>
</feature>
<evidence type="ECO:0000256" key="2">
    <source>
        <dbReference type="ARBA" id="ARBA00022448"/>
    </source>
</evidence>
<feature type="transmembrane region" description="Helical" evidence="7">
    <location>
        <begin position="147"/>
        <end position="166"/>
    </location>
</feature>
<comment type="caution">
    <text evidence="9">The sequence shown here is derived from an EMBL/GenBank/DDBJ whole genome shotgun (WGS) entry which is preliminary data.</text>
</comment>
<dbReference type="PANTHER" id="PTHR30151">
    <property type="entry name" value="ALKANE SULFONATE ABC TRANSPORTER-RELATED, MEMBRANE SUBUNIT"/>
    <property type="match status" value="1"/>
</dbReference>
<sequence>MNKPPLVIGLHASPPAWLKRLLILLPFVLVIVVYLWASDARLAENPADKILPSLSQMGDAIQRMAFAPDRRTGDYLLWQDTLASLTRIVIGVGSALLVAILLGLNIGLFVGFRSVLLAFITMIAMVPPLAILPILFIAFGVDEFGKVALIFIGTFPIMTRDIYLSVIKVPSEQLVKSLTMGASSMALTYRIILPQVLPRAIDSLRLCLGAAWLFLIASEAIAATEGLGYRIFLMRRYLAMDVIIPYVAWITFLGFTLDFLLSLLNRKMFSWYAESKK</sequence>
<dbReference type="InterPro" id="IPR000515">
    <property type="entry name" value="MetI-like"/>
</dbReference>
<comment type="similarity">
    <text evidence="7">Belongs to the binding-protein-dependent transport system permease family.</text>
</comment>
<comment type="subcellular location">
    <subcellularLocation>
        <location evidence="1 7">Cell membrane</location>
        <topology evidence="1 7">Multi-pass membrane protein</topology>
    </subcellularLocation>
</comment>
<keyword evidence="3" id="KW-1003">Cell membrane</keyword>
<keyword evidence="6 7" id="KW-0472">Membrane</keyword>
<proteinExistence type="inferred from homology"/>
<feature type="transmembrane region" description="Helical" evidence="7">
    <location>
        <begin position="21"/>
        <end position="37"/>
    </location>
</feature>
<dbReference type="Gene3D" id="1.10.3720.10">
    <property type="entry name" value="MetI-like"/>
    <property type="match status" value="1"/>
</dbReference>
<keyword evidence="10" id="KW-1185">Reference proteome</keyword>
<feature type="transmembrane region" description="Helical" evidence="7">
    <location>
        <begin position="115"/>
        <end position="141"/>
    </location>
</feature>
<feature type="transmembrane region" description="Helical" evidence="7">
    <location>
        <begin position="203"/>
        <end position="222"/>
    </location>
</feature>
<keyword evidence="2 7" id="KW-0813">Transport</keyword>
<dbReference type="SUPFAM" id="SSF161098">
    <property type="entry name" value="MetI-like"/>
    <property type="match status" value="1"/>
</dbReference>
<evidence type="ECO:0000259" key="8">
    <source>
        <dbReference type="PROSITE" id="PS50928"/>
    </source>
</evidence>
<dbReference type="CDD" id="cd06261">
    <property type="entry name" value="TM_PBP2"/>
    <property type="match status" value="1"/>
</dbReference>
<dbReference type="Proteomes" id="UP000690515">
    <property type="component" value="Unassembled WGS sequence"/>
</dbReference>
<organism evidence="9 10">
    <name type="scientific">Zooshikella harenae</name>
    <dbReference type="NCBI Taxonomy" id="2827238"/>
    <lineage>
        <taxon>Bacteria</taxon>
        <taxon>Pseudomonadati</taxon>
        <taxon>Pseudomonadota</taxon>
        <taxon>Gammaproteobacteria</taxon>
        <taxon>Oceanospirillales</taxon>
        <taxon>Zooshikellaceae</taxon>
        <taxon>Zooshikella</taxon>
    </lineage>
</organism>
<evidence type="ECO:0000256" key="6">
    <source>
        <dbReference type="ARBA" id="ARBA00023136"/>
    </source>
</evidence>
<dbReference type="PANTHER" id="PTHR30151:SF0">
    <property type="entry name" value="ABC TRANSPORTER PERMEASE PROTEIN MJ0413-RELATED"/>
    <property type="match status" value="1"/>
</dbReference>
<evidence type="ECO:0000256" key="3">
    <source>
        <dbReference type="ARBA" id="ARBA00022475"/>
    </source>
</evidence>
<evidence type="ECO:0000256" key="1">
    <source>
        <dbReference type="ARBA" id="ARBA00004651"/>
    </source>
</evidence>
<evidence type="ECO:0000256" key="5">
    <source>
        <dbReference type="ARBA" id="ARBA00022989"/>
    </source>
</evidence>
<feature type="domain" description="ABC transmembrane type-1" evidence="8">
    <location>
        <begin position="85"/>
        <end position="265"/>
    </location>
</feature>
<accession>A0ABS5Z6V5</accession>
<reference evidence="9 10" key="1">
    <citation type="submission" date="2021-04" db="EMBL/GenBank/DDBJ databases">
        <authorList>
            <person name="Pira H."/>
            <person name="Risdian C."/>
            <person name="Wink J."/>
        </authorList>
    </citation>
    <scope>NUCLEOTIDE SEQUENCE [LARGE SCALE GENOMIC DNA]</scope>
    <source>
        <strain evidence="9 10">WH53</strain>
    </source>
</reference>
<evidence type="ECO:0000313" key="10">
    <source>
        <dbReference type="Proteomes" id="UP000690515"/>
    </source>
</evidence>
<dbReference type="PROSITE" id="PS50928">
    <property type="entry name" value="ABC_TM1"/>
    <property type="match status" value="1"/>
</dbReference>
<keyword evidence="4 7" id="KW-0812">Transmembrane</keyword>
<dbReference type="RefSeq" id="WP_215817657.1">
    <property type="nucleotide sequence ID" value="NZ_JAGSOY010000001.1"/>
</dbReference>
<feature type="transmembrane region" description="Helical" evidence="7">
    <location>
        <begin position="88"/>
        <end position="108"/>
    </location>
</feature>
<evidence type="ECO:0000256" key="4">
    <source>
        <dbReference type="ARBA" id="ARBA00022692"/>
    </source>
</evidence>
<feature type="transmembrane region" description="Helical" evidence="7">
    <location>
        <begin position="243"/>
        <end position="264"/>
    </location>
</feature>
<protein>
    <submittedName>
        <fullName evidence="9">ABC transporter permease subunit</fullName>
    </submittedName>
</protein>
<evidence type="ECO:0000313" key="9">
    <source>
        <dbReference type="EMBL" id="MBU2709488.1"/>
    </source>
</evidence>
<dbReference type="EMBL" id="JAGSOY010000001">
    <property type="protein sequence ID" value="MBU2709488.1"/>
    <property type="molecule type" value="Genomic_DNA"/>
</dbReference>
<dbReference type="Pfam" id="PF00528">
    <property type="entry name" value="BPD_transp_1"/>
    <property type="match status" value="1"/>
</dbReference>
<keyword evidence="5 7" id="KW-1133">Transmembrane helix</keyword>
<gene>
    <name evidence="9" type="ORF">KCG35_00290</name>
</gene>
<dbReference type="InterPro" id="IPR035906">
    <property type="entry name" value="MetI-like_sf"/>
</dbReference>